<comment type="caution">
    <text evidence="1">The sequence shown here is derived from an EMBL/GenBank/DDBJ whole genome shotgun (WGS) entry which is preliminary data.</text>
</comment>
<proteinExistence type="predicted"/>
<dbReference type="Proteomes" id="UP000886876">
    <property type="component" value="Unassembled WGS sequence"/>
</dbReference>
<organism evidence="1 2">
    <name type="scientific">Candidatus Scatomorpha pullistercoris</name>
    <dbReference type="NCBI Taxonomy" id="2840929"/>
    <lineage>
        <taxon>Bacteria</taxon>
        <taxon>Bacillati</taxon>
        <taxon>Bacillota</taxon>
        <taxon>Clostridia</taxon>
        <taxon>Eubacteriales</taxon>
        <taxon>Candidatus Scatomorpha</taxon>
    </lineage>
</organism>
<reference evidence="1" key="1">
    <citation type="submission" date="2020-10" db="EMBL/GenBank/DDBJ databases">
        <authorList>
            <person name="Gilroy R."/>
        </authorList>
    </citation>
    <scope>NUCLEOTIDE SEQUENCE</scope>
    <source>
        <strain evidence="1">ChiHecec3B27-6122</strain>
    </source>
</reference>
<dbReference type="Pfam" id="PF14414">
    <property type="entry name" value="WHH"/>
    <property type="match status" value="1"/>
</dbReference>
<reference evidence="1" key="2">
    <citation type="journal article" date="2021" name="PeerJ">
        <title>Extensive microbial diversity within the chicken gut microbiome revealed by metagenomics and culture.</title>
        <authorList>
            <person name="Gilroy R."/>
            <person name="Ravi A."/>
            <person name="Getino M."/>
            <person name="Pursley I."/>
            <person name="Horton D.L."/>
            <person name="Alikhan N.F."/>
            <person name="Baker D."/>
            <person name="Gharbi K."/>
            <person name="Hall N."/>
            <person name="Watson M."/>
            <person name="Adriaenssens E.M."/>
            <person name="Foster-Nyarko E."/>
            <person name="Jarju S."/>
            <person name="Secka A."/>
            <person name="Antonio M."/>
            <person name="Oren A."/>
            <person name="Chaudhuri R.R."/>
            <person name="La Ragione R."/>
            <person name="Hildebrand F."/>
            <person name="Pallen M.J."/>
        </authorList>
    </citation>
    <scope>NUCLEOTIDE SEQUENCE</scope>
    <source>
        <strain evidence="1">ChiHecec3B27-6122</strain>
    </source>
</reference>
<protein>
    <submittedName>
        <fullName evidence="1">HNH endonuclease</fullName>
    </submittedName>
</protein>
<dbReference type="AlphaFoldDB" id="A0A9D1G630"/>
<accession>A0A9D1G630</accession>
<dbReference type="EMBL" id="DVJS01000188">
    <property type="protein sequence ID" value="HIS97816.1"/>
    <property type="molecule type" value="Genomic_DNA"/>
</dbReference>
<evidence type="ECO:0000313" key="2">
    <source>
        <dbReference type="Proteomes" id="UP000886876"/>
    </source>
</evidence>
<keyword evidence="1" id="KW-0255">Endonuclease</keyword>
<dbReference type="GO" id="GO:0004519">
    <property type="term" value="F:endonuclease activity"/>
    <property type="evidence" value="ECO:0007669"/>
    <property type="project" value="UniProtKB-KW"/>
</dbReference>
<sequence>MLRISGRNIVGPDDQDIIAVFGPSYKQDANVADIIDWLIEDRRMHDFSSSAAFRSYVMNGVTAGIHLQILCTHNRYPGPYTITMSGSRSEDEKRANEKATLRGTPSGYTWHHAEGIARRGSLYLCKMYLILSSYHNRNWHSGGVAEYERYTGKRYT</sequence>
<keyword evidence="1" id="KW-0540">Nuclease</keyword>
<gene>
    <name evidence="1" type="ORF">IAD42_07575</name>
</gene>
<evidence type="ECO:0000313" key="1">
    <source>
        <dbReference type="EMBL" id="HIS97816.1"/>
    </source>
</evidence>
<keyword evidence="1" id="KW-0378">Hydrolase</keyword>
<name>A0A9D1G630_9FIRM</name>
<dbReference type="InterPro" id="IPR032869">
    <property type="entry name" value="WHH_dom_containing"/>
</dbReference>